<gene>
    <name evidence="3" type="ORF">GCM10007898_08620</name>
</gene>
<proteinExistence type="predicted"/>
<dbReference type="InterPro" id="IPR036514">
    <property type="entry name" value="SGNH_hydro_sf"/>
</dbReference>
<dbReference type="InterPro" id="IPR013830">
    <property type="entry name" value="SGNH_hydro"/>
</dbReference>
<dbReference type="PANTHER" id="PTHR30383">
    <property type="entry name" value="THIOESTERASE 1/PROTEASE 1/LYSOPHOSPHOLIPASE L1"/>
    <property type="match status" value="1"/>
</dbReference>
<dbReference type="SUPFAM" id="SSF52266">
    <property type="entry name" value="SGNH hydrolase"/>
    <property type="match status" value="1"/>
</dbReference>
<keyword evidence="4" id="KW-1185">Reference proteome</keyword>
<reference evidence="4" key="1">
    <citation type="journal article" date="2019" name="Int. J. Syst. Evol. Microbiol.">
        <title>The Global Catalogue of Microorganisms (GCM) 10K type strain sequencing project: providing services to taxonomists for standard genome sequencing and annotation.</title>
        <authorList>
            <consortium name="The Broad Institute Genomics Platform"/>
            <consortium name="The Broad Institute Genome Sequencing Center for Infectious Disease"/>
            <person name="Wu L."/>
            <person name="Ma J."/>
        </authorList>
    </citation>
    <scope>NUCLEOTIDE SEQUENCE [LARGE SCALE GENOMIC DNA]</scope>
    <source>
        <strain evidence="4">NBRC 111981</strain>
    </source>
</reference>
<name>A0ABQ5X6Q7_9GAMM</name>
<evidence type="ECO:0000256" key="1">
    <source>
        <dbReference type="SAM" id="SignalP"/>
    </source>
</evidence>
<organism evidence="3 4">
    <name type="scientific">Dyella flagellata</name>
    <dbReference type="NCBI Taxonomy" id="1867833"/>
    <lineage>
        <taxon>Bacteria</taxon>
        <taxon>Pseudomonadati</taxon>
        <taxon>Pseudomonadota</taxon>
        <taxon>Gammaproteobacteria</taxon>
        <taxon>Lysobacterales</taxon>
        <taxon>Rhodanobacteraceae</taxon>
        <taxon>Dyella</taxon>
    </lineage>
</organism>
<dbReference type="Gene3D" id="3.40.50.1110">
    <property type="entry name" value="SGNH hydrolase"/>
    <property type="match status" value="1"/>
</dbReference>
<sequence>MKVLGLAGFALTLAVAGNTYAAPSTPAAASSIETPATPVGVMDNPCGALLPPPEAAAGPAIARRPLQPQPRAALAAASQAWEEQRMKFDFGGLCRYRAANAKLPQATSHRVVFMGDSITQSWIDADADLFTDDVIDRGVAGQTTPQMLLRFRQDVVDLHPAVVHILAGTNDIAGNTGPTSIEAIENNIQSMVELARAQHIRVILASITPVARYPWQPSVQPVETVRKLNDWMKTYAKQNGLTYVDYFDALDDGHGGFVAKLAIDGVHPNPAGYAVMDKLAKQAIKEALSSQP</sequence>
<feature type="signal peptide" evidence="1">
    <location>
        <begin position="1"/>
        <end position="21"/>
    </location>
</feature>
<evidence type="ECO:0000313" key="4">
    <source>
        <dbReference type="Proteomes" id="UP001156627"/>
    </source>
</evidence>
<keyword evidence="1" id="KW-0732">Signal</keyword>
<dbReference type="InterPro" id="IPR051532">
    <property type="entry name" value="Ester_Hydrolysis_Enzymes"/>
</dbReference>
<evidence type="ECO:0000313" key="3">
    <source>
        <dbReference type="EMBL" id="GLQ87296.1"/>
    </source>
</evidence>
<dbReference type="CDD" id="cd04501">
    <property type="entry name" value="SGNH_hydrolase_like_4"/>
    <property type="match status" value="1"/>
</dbReference>
<protein>
    <recommendedName>
        <fullName evidence="2">SGNH hydrolase-type esterase domain-containing protein</fullName>
    </recommendedName>
</protein>
<feature type="chain" id="PRO_5045119672" description="SGNH hydrolase-type esterase domain-containing protein" evidence="1">
    <location>
        <begin position="22"/>
        <end position="292"/>
    </location>
</feature>
<dbReference type="PANTHER" id="PTHR30383:SF5">
    <property type="entry name" value="SGNH HYDROLASE-TYPE ESTERASE DOMAIN-CONTAINING PROTEIN"/>
    <property type="match status" value="1"/>
</dbReference>
<evidence type="ECO:0000259" key="2">
    <source>
        <dbReference type="Pfam" id="PF13472"/>
    </source>
</evidence>
<accession>A0ABQ5X6Q7</accession>
<dbReference type="EMBL" id="BSOA01000003">
    <property type="protein sequence ID" value="GLQ87296.1"/>
    <property type="molecule type" value="Genomic_DNA"/>
</dbReference>
<comment type="caution">
    <text evidence="3">The sequence shown here is derived from an EMBL/GenBank/DDBJ whole genome shotgun (WGS) entry which is preliminary data.</text>
</comment>
<dbReference type="RefSeq" id="WP_284330721.1">
    <property type="nucleotide sequence ID" value="NZ_BSOA01000003.1"/>
</dbReference>
<dbReference type="Pfam" id="PF13472">
    <property type="entry name" value="Lipase_GDSL_2"/>
    <property type="match status" value="1"/>
</dbReference>
<dbReference type="Proteomes" id="UP001156627">
    <property type="component" value="Unassembled WGS sequence"/>
</dbReference>
<feature type="domain" description="SGNH hydrolase-type esterase" evidence="2">
    <location>
        <begin position="113"/>
        <end position="275"/>
    </location>
</feature>